<feature type="transmembrane region" description="Helical" evidence="1">
    <location>
        <begin position="163"/>
        <end position="181"/>
    </location>
</feature>
<proteinExistence type="predicted"/>
<dbReference type="AlphaFoldDB" id="A0A1F7JMS2"/>
<keyword evidence="1" id="KW-0472">Membrane</keyword>
<organism evidence="2 3">
    <name type="scientific">Candidatus Roizmanbacteria bacterium RIFCSPLOWO2_02_FULL_38_10</name>
    <dbReference type="NCBI Taxonomy" id="1802074"/>
    <lineage>
        <taxon>Bacteria</taxon>
        <taxon>Candidatus Roizmaniibacteriota</taxon>
    </lineage>
</organism>
<gene>
    <name evidence="2" type="ORF">A3J15_00740</name>
</gene>
<dbReference type="EMBL" id="MGAY01000019">
    <property type="protein sequence ID" value="OGK56911.1"/>
    <property type="molecule type" value="Genomic_DNA"/>
</dbReference>
<keyword evidence="1" id="KW-0812">Transmembrane</keyword>
<feature type="transmembrane region" description="Helical" evidence="1">
    <location>
        <begin position="221"/>
        <end position="240"/>
    </location>
</feature>
<dbReference type="Proteomes" id="UP000176376">
    <property type="component" value="Unassembled WGS sequence"/>
</dbReference>
<keyword evidence="1" id="KW-1133">Transmembrane helix</keyword>
<name>A0A1F7JMS2_9BACT</name>
<protein>
    <submittedName>
        <fullName evidence="2">Uncharacterized protein</fullName>
    </submittedName>
</protein>
<sequence>MFNTLYKKPYYTLILATILSTIILWLPFIFKFNSINGIKRTDLSFQTIEKNWDGPLYILVAKTWYNIKDPLLKTTPLGLDMTYYAAHLPLYPLSIKLLQPFFGYPKSMVISTLITTTILICFFYFFVTKLKLSTQPLLLSLVFLFVTPRFLITRSVGSPEPQLLLFLLISIYFFIENKYFWSGIFGALAVMTKSPAILLFPAYSIYIVAEVFKKRKFVAQWLYLLLIPAGLLIVFIIYQIQYNDFFAYFHSGDNIHLAFPPFTIFNHQAPWVDTAWLEDILFIFFFYLFAIITLLPKRLPLWGTEKLQNLITPKHEKVFFYFLLVFFISIISVQHRDISRYSLPMLPIALITFEKFFTSKKFIIALILLLPAIYLYAWNFMLHNVAPIADWAAFL</sequence>
<feature type="transmembrane region" description="Helical" evidence="1">
    <location>
        <begin position="12"/>
        <end position="30"/>
    </location>
</feature>
<feature type="transmembrane region" description="Helical" evidence="1">
    <location>
        <begin position="362"/>
        <end position="381"/>
    </location>
</feature>
<evidence type="ECO:0000256" key="1">
    <source>
        <dbReference type="SAM" id="Phobius"/>
    </source>
</evidence>
<feature type="transmembrane region" description="Helical" evidence="1">
    <location>
        <begin position="280"/>
        <end position="297"/>
    </location>
</feature>
<comment type="caution">
    <text evidence="2">The sequence shown here is derived from an EMBL/GenBank/DDBJ whole genome shotgun (WGS) entry which is preliminary data.</text>
</comment>
<reference evidence="2 3" key="1">
    <citation type="journal article" date="2016" name="Nat. Commun.">
        <title>Thousands of microbial genomes shed light on interconnected biogeochemical processes in an aquifer system.</title>
        <authorList>
            <person name="Anantharaman K."/>
            <person name="Brown C.T."/>
            <person name="Hug L.A."/>
            <person name="Sharon I."/>
            <person name="Castelle C.J."/>
            <person name="Probst A.J."/>
            <person name="Thomas B.C."/>
            <person name="Singh A."/>
            <person name="Wilkins M.J."/>
            <person name="Karaoz U."/>
            <person name="Brodie E.L."/>
            <person name="Williams K.H."/>
            <person name="Hubbard S.S."/>
            <person name="Banfield J.F."/>
        </authorList>
    </citation>
    <scope>NUCLEOTIDE SEQUENCE [LARGE SCALE GENOMIC DNA]</scope>
</reference>
<feature type="transmembrane region" description="Helical" evidence="1">
    <location>
        <begin position="108"/>
        <end position="127"/>
    </location>
</feature>
<feature type="transmembrane region" description="Helical" evidence="1">
    <location>
        <begin position="133"/>
        <end position="151"/>
    </location>
</feature>
<feature type="transmembrane region" description="Helical" evidence="1">
    <location>
        <begin position="187"/>
        <end position="209"/>
    </location>
</feature>
<feature type="transmembrane region" description="Helical" evidence="1">
    <location>
        <begin position="318"/>
        <end position="335"/>
    </location>
</feature>
<evidence type="ECO:0000313" key="2">
    <source>
        <dbReference type="EMBL" id="OGK56911.1"/>
    </source>
</evidence>
<accession>A0A1F7JMS2</accession>
<evidence type="ECO:0000313" key="3">
    <source>
        <dbReference type="Proteomes" id="UP000176376"/>
    </source>
</evidence>
<dbReference type="STRING" id="1802074.A3J15_00740"/>